<evidence type="ECO:0000256" key="2">
    <source>
        <dbReference type="SAM" id="SignalP"/>
    </source>
</evidence>
<dbReference type="RefSeq" id="WP_084526993.1">
    <property type="nucleotide sequence ID" value="NZ_CP015079.1"/>
</dbReference>
<dbReference type="Gene3D" id="2.120.10.30">
    <property type="entry name" value="TolB, C-terminal domain"/>
    <property type="match status" value="1"/>
</dbReference>
<evidence type="ECO:0000313" key="3">
    <source>
        <dbReference type="EMBL" id="ANH36700.1"/>
    </source>
</evidence>
<evidence type="ECO:0000256" key="1">
    <source>
        <dbReference type="SAM" id="MobiDB-lite"/>
    </source>
</evidence>
<reference evidence="3 4" key="1">
    <citation type="submission" date="2016-03" db="EMBL/GenBank/DDBJ databases">
        <title>Complete genome sequence of a soil Actinobacterium, Nocardioides dokdonensis FR1436.</title>
        <authorList>
            <person name="Kwon S.-K."/>
            <person name="Kim K."/>
            <person name="Kim J.F."/>
        </authorList>
    </citation>
    <scope>NUCLEOTIDE SEQUENCE [LARGE SCALE GENOMIC DNA]</scope>
    <source>
        <strain evidence="3 4">FR1436</strain>
    </source>
</reference>
<dbReference type="KEGG" id="ndk:I601_0247"/>
<keyword evidence="4" id="KW-1185">Reference proteome</keyword>
<dbReference type="EMBL" id="CP015079">
    <property type="protein sequence ID" value="ANH36700.1"/>
    <property type="molecule type" value="Genomic_DNA"/>
</dbReference>
<dbReference type="InterPro" id="IPR048031">
    <property type="entry name" value="ScyD/ScyE-like"/>
</dbReference>
<feature type="region of interest" description="Disordered" evidence="1">
    <location>
        <begin position="346"/>
        <end position="366"/>
    </location>
</feature>
<accession>A0A1A9GG81</accession>
<dbReference type="Proteomes" id="UP000077868">
    <property type="component" value="Chromosome"/>
</dbReference>
<gene>
    <name evidence="3" type="ORF">I601_0247</name>
</gene>
<dbReference type="AlphaFoldDB" id="A0A1A9GG81"/>
<dbReference type="InterPro" id="IPR011042">
    <property type="entry name" value="6-blade_b-propeller_TolB-like"/>
</dbReference>
<sequence>MRSIMLSLTAGPALAALAAGSLLSPVVAGPSAGDPAARPVVHGLTSPLSLAVTDDGTVYVSQNFAGLLMRRLPGKKAQVIASVAKGGEAGAVSVRGGAVTYAVSRGHNEVGKIRRIDAQGRDRGVADLGKHERRSNPDGDVTYGFRGISKSCAAKLPKQVGPATYTGSVETHPYATTSAPGVTYVADAGANAVLAISGHKVSTVAVIPPAVTEITKARAKANGLPGCTVGLDYRFESVPTDVEIGPGGQLYVSSLPGGPEDGSVGRLGAVYVVDPASGTTERLARGLVSATGLAVDPGGDVYVSELFKNRISRIADGSSKAKTWRKVTMPGDLEISGGRLWATTDVLKGTGPGQRPGGKVRSFPLG</sequence>
<organism evidence="3 4">
    <name type="scientific">Nocardioides dokdonensis FR1436</name>
    <dbReference type="NCBI Taxonomy" id="1300347"/>
    <lineage>
        <taxon>Bacteria</taxon>
        <taxon>Bacillati</taxon>
        <taxon>Actinomycetota</taxon>
        <taxon>Actinomycetes</taxon>
        <taxon>Propionibacteriales</taxon>
        <taxon>Nocardioidaceae</taxon>
        <taxon>Nocardioides</taxon>
    </lineage>
</organism>
<protein>
    <submittedName>
        <fullName evidence="3">NHL repeat protein</fullName>
    </submittedName>
</protein>
<dbReference type="PATRIC" id="fig|1300347.3.peg.247"/>
<feature type="signal peptide" evidence="2">
    <location>
        <begin position="1"/>
        <end position="15"/>
    </location>
</feature>
<feature type="chain" id="PRO_5008388229" evidence="2">
    <location>
        <begin position="16"/>
        <end position="366"/>
    </location>
</feature>
<name>A0A1A9GG81_9ACTN</name>
<dbReference type="NCBIfam" id="NF033206">
    <property type="entry name" value="ScyE_fam"/>
    <property type="match status" value="1"/>
</dbReference>
<proteinExistence type="predicted"/>
<evidence type="ECO:0000313" key="4">
    <source>
        <dbReference type="Proteomes" id="UP000077868"/>
    </source>
</evidence>
<keyword evidence="2" id="KW-0732">Signal</keyword>
<dbReference type="STRING" id="1300347.I601_0247"/>
<dbReference type="SUPFAM" id="SSF63829">
    <property type="entry name" value="Calcium-dependent phosphotriesterase"/>
    <property type="match status" value="1"/>
</dbReference>